<dbReference type="Pfam" id="PF13676">
    <property type="entry name" value="TIR_2"/>
    <property type="match status" value="1"/>
</dbReference>
<dbReference type="InterPro" id="IPR035897">
    <property type="entry name" value="Toll_tir_struct_dom_sf"/>
</dbReference>
<name>A0A6F9DHT8_9ASCI</name>
<dbReference type="SUPFAM" id="SSF52200">
    <property type="entry name" value="Toll/Interleukin receptor TIR domain"/>
    <property type="match status" value="1"/>
</dbReference>
<sequence>MKILLWNYSDKCVNFCKDAYMQKTAIERNMREFSLPETAVKNLDDNTMRYFIKASMGFLHNVLRLYNDNRVLVRKNNGIQKILKYHESSYLIIKAKAMLILAYCIDDEENEKIMTGAGVIVFIMQLLTSALDSPTHTSKNYSFSALETVMGLNKLASNDDNKLKIVGAGILPSLHKMLGNDFSTNEKSVALQCLWRLSFHKENKEPIRKVKGLLDRVNRLKDDPGSDQTIVRPCDGIVFNLEEKPRNKETTGKAQSAGHIMISYQWDVQDTILELRTQLEENGHKVWLDVDRMEGSILSAMAEAVENASVVVVAMTERYKNSDPCRTESEYAYKLSKPIVPLLLEPKYKPNGWLGALLGMQLYVDISHEDWMEKKFPNVLQKINAKIGSKPPIVNESATVVDAPVIGSAPNRAASRQASAPTSKLLCRKWDKEDVAKWAKNSGIDGLASHLSSFDGPALEGLHKMLKRSPDFYYACVKAELKLNLLQMLQFTNALEDL</sequence>
<dbReference type="InterPro" id="IPR011989">
    <property type="entry name" value="ARM-like"/>
</dbReference>
<gene>
    <name evidence="2" type="primary">LOC100182841</name>
</gene>
<dbReference type="PANTHER" id="PTHR46270">
    <property type="entry name" value="ARMADILLO-TYPE FOLD-RELATED"/>
    <property type="match status" value="1"/>
</dbReference>
<dbReference type="GO" id="GO:0007165">
    <property type="term" value="P:signal transduction"/>
    <property type="evidence" value="ECO:0007669"/>
    <property type="project" value="InterPro"/>
</dbReference>
<feature type="domain" description="TIR" evidence="1">
    <location>
        <begin position="260"/>
        <end position="371"/>
    </location>
</feature>
<dbReference type="PANTHER" id="PTHR46270:SF2">
    <property type="entry name" value="TIR DOMAIN-CONTAINING PROTEIN"/>
    <property type="match status" value="1"/>
</dbReference>
<dbReference type="Gene3D" id="3.40.50.10140">
    <property type="entry name" value="Toll/interleukin-1 receptor homology (TIR) domain"/>
    <property type="match status" value="1"/>
</dbReference>
<protein>
    <submittedName>
        <fullName evidence="2">Uncharacterized protein LOC100182841</fullName>
    </submittedName>
</protein>
<evidence type="ECO:0000313" key="2">
    <source>
        <dbReference type="EMBL" id="CAB3262761.1"/>
    </source>
</evidence>
<organism evidence="2">
    <name type="scientific">Phallusia mammillata</name>
    <dbReference type="NCBI Taxonomy" id="59560"/>
    <lineage>
        <taxon>Eukaryota</taxon>
        <taxon>Metazoa</taxon>
        <taxon>Chordata</taxon>
        <taxon>Tunicata</taxon>
        <taxon>Ascidiacea</taxon>
        <taxon>Phlebobranchia</taxon>
        <taxon>Ascidiidae</taxon>
        <taxon>Phallusia</taxon>
    </lineage>
</organism>
<dbReference type="Gene3D" id="1.25.10.10">
    <property type="entry name" value="Leucine-rich Repeat Variant"/>
    <property type="match status" value="2"/>
</dbReference>
<dbReference type="InterPro" id="IPR016024">
    <property type="entry name" value="ARM-type_fold"/>
</dbReference>
<dbReference type="AlphaFoldDB" id="A0A6F9DHT8"/>
<dbReference type="EMBL" id="LR786899">
    <property type="protein sequence ID" value="CAB3262761.1"/>
    <property type="molecule type" value="mRNA"/>
</dbReference>
<dbReference type="InterPro" id="IPR000157">
    <property type="entry name" value="TIR_dom"/>
</dbReference>
<accession>A0A6F9DHT8</accession>
<evidence type="ECO:0000259" key="1">
    <source>
        <dbReference type="Pfam" id="PF13676"/>
    </source>
</evidence>
<proteinExistence type="evidence at transcript level"/>
<reference evidence="2" key="1">
    <citation type="submission" date="2020-04" db="EMBL/GenBank/DDBJ databases">
        <authorList>
            <person name="Neveu A P."/>
        </authorList>
    </citation>
    <scope>NUCLEOTIDE SEQUENCE</scope>
    <source>
        <tissue evidence="2">Whole embryo</tissue>
    </source>
</reference>
<dbReference type="SUPFAM" id="SSF48371">
    <property type="entry name" value="ARM repeat"/>
    <property type="match status" value="1"/>
</dbReference>